<protein>
    <submittedName>
        <fullName evidence="2">Nucleoside-diphosphate-sugar epimerase</fullName>
    </submittedName>
</protein>
<dbReference type="Proteomes" id="UP000199339">
    <property type="component" value="Unassembled WGS sequence"/>
</dbReference>
<keyword evidence="3" id="KW-1185">Reference proteome</keyword>
<sequence length="315" mass="34237">MIAVTGATGFIGRFLVQSLTASGFQVRVFARKACRGMDSYGYGDLADSPNWNDALSDVEAVIHCAAVAHQPLNNDPSLRDRIYRVNRDAVRSLADACVDQKVGRLIFLSSVKVYGESSPCGQPFRESDPLSPCDDYGLSKHQAEEILREFSGRDLEVCALRLPLVYGPGSKANFRKLQKLAMSPLPIPLASVHNRRSFLALVNLAAVIKALLDLESWPFFELNVADPQAVSVPQLITHLAEANGRRVWLLPVPVSVLTFIGRLIGAEGAVEKLTGNMEIGVNLLEQVLPELRLLSTEQAVKSDALPANSNSGEGF</sequence>
<dbReference type="EMBL" id="FOUR01000002">
    <property type="protein sequence ID" value="SFM82366.1"/>
    <property type="molecule type" value="Genomic_DNA"/>
</dbReference>
<organism evidence="2 3">
    <name type="scientific">Marinobacter pelagius</name>
    <dbReference type="NCBI Taxonomy" id="379482"/>
    <lineage>
        <taxon>Bacteria</taxon>
        <taxon>Pseudomonadati</taxon>
        <taxon>Pseudomonadota</taxon>
        <taxon>Gammaproteobacteria</taxon>
        <taxon>Pseudomonadales</taxon>
        <taxon>Marinobacteraceae</taxon>
        <taxon>Marinobacter</taxon>
    </lineage>
</organism>
<dbReference type="InterPro" id="IPR050177">
    <property type="entry name" value="Lipid_A_modif_metabolic_enz"/>
</dbReference>
<proteinExistence type="predicted"/>
<dbReference type="InterPro" id="IPR036291">
    <property type="entry name" value="NAD(P)-bd_dom_sf"/>
</dbReference>
<evidence type="ECO:0000313" key="3">
    <source>
        <dbReference type="Proteomes" id="UP000199339"/>
    </source>
</evidence>
<dbReference type="Pfam" id="PF01370">
    <property type="entry name" value="Epimerase"/>
    <property type="match status" value="1"/>
</dbReference>
<dbReference type="RefSeq" id="WP_175497210.1">
    <property type="nucleotide sequence ID" value="NZ_FOUR01000002.1"/>
</dbReference>
<dbReference type="Gene3D" id="3.40.50.720">
    <property type="entry name" value="NAD(P)-binding Rossmann-like Domain"/>
    <property type="match status" value="1"/>
</dbReference>
<dbReference type="PANTHER" id="PTHR43245:SF58">
    <property type="entry name" value="BLL5923 PROTEIN"/>
    <property type="match status" value="1"/>
</dbReference>
<name>A0A1I4U024_9GAMM</name>
<dbReference type="PANTHER" id="PTHR43245">
    <property type="entry name" value="BIFUNCTIONAL POLYMYXIN RESISTANCE PROTEIN ARNA"/>
    <property type="match status" value="1"/>
</dbReference>
<feature type="domain" description="NAD-dependent epimerase/dehydratase" evidence="1">
    <location>
        <begin position="2"/>
        <end position="212"/>
    </location>
</feature>
<reference evidence="3" key="1">
    <citation type="submission" date="2016-10" db="EMBL/GenBank/DDBJ databases">
        <authorList>
            <person name="Varghese N."/>
            <person name="Submissions S."/>
        </authorList>
    </citation>
    <scope>NUCLEOTIDE SEQUENCE [LARGE SCALE GENOMIC DNA]</scope>
    <source>
        <strain evidence="3">CGMCC 1.6775</strain>
    </source>
</reference>
<evidence type="ECO:0000313" key="2">
    <source>
        <dbReference type="EMBL" id="SFM82366.1"/>
    </source>
</evidence>
<dbReference type="InterPro" id="IPR001509">
    <property type="entry name" value="Epimerase_deHydtase"/>
</dbReference>
<gene>
    <name evidence="2" type="ORF">SAMN04487961_1378</name>
</gene>
<accession>A0A1I4U024</accession>
<dbReference type="SUPFAM" id="SSF51735">
    <property type="entry name" value="NAD(P)-binding Rossmann-fold domains"/>
    <property type="match status" value="1"/>
</dbReference>
<evidence type="ECO:0000259" key="1">
    <source>
        <dbReference type="Pfam" id="PF01370"/>
    </source>
</evidence>
<dbReference type="AlphaFoldDB" id="A0A1I4U024"/>